<feature type="transmembrane region" description="Helical" evidence="2">
    <location>
        <begin position="82"/>
        <end position="99"/>
    </location>
</feature>
<feature type="transmembrane region" description="Helical" evidence="2">
    <location>
        <begin position="180"/>
        <end position="197"/>
    </location>
</feature>
<accession>A0AAF0BJQ0</accession>
<dbReference type="Pfam" id="PF13347">
    <property type="entry name" value="MFS_2"/>
    <property type="match status" value="1"/>
</dbReference>
<dbReference type="Proteomes" id="UP001217500">
    <property type="component" value="Chromosome"/>
</dbReference>
<dbReference type="AlphaFoldDB" id="A0AAF0BJQ0"/>
<proteinExistence type="inferred from homology"/>
<feature type="transmembrane region" description="Helical" evidence="2">
    <location>
        <begin position="260"/>
        <end position="279"/>
    </location>
</feature>
<keyword evidence="2" id="KW-1133">Transmembrane helix</keyword>
<keyword evidence="4" id="KW-1185">Reference proteome</keyword>
<feature type="transmembrane region" description="Helical" evidence="2">
    <location>
        <begin position="43"/>
        <end position="61"/>
    </location>
</feature>
<dbReference type="GO" id="GO:0015293">
    <property type="term" value="F:symporter activity"/>
    <property type="evidence" value="ECO:0007669"/>
    <property type="project" value="InterPro"/>
</dbReference>
<feature type="transmembrane region" description="Helical" evidence="2">
    <location>
        <begin position="229"/>
        <end position="248"/>
    </location>
</feature>
<dbReference type="GO" id="GO:0008643">
    <property type="term" value="P:carbohydrate transport"/>
    <property type="evidence" value="ECO:0007669"/>
    <property type="project" value="InterPro"/>
</dbReference>
<gene>
    <name evidence="3" type="ORF">PH603_12480</name>
</gene>
<evidence type="ECO:0000313" key="3">
    <source>
        <dbReference type="EMBL" id="WCL53354.1"/>
    </source>
</evidence>
<evidence type="ECO:0000313" key="4">
    <source>
        <dbReference type="Proteomes" id="UP001217500"/>
    </source>
</evidence>
<reference evidence="3" key="1">
    <citation type="submission" date="2023-01" db="EMBL/GenBank/DDBJ databases">
        <title>The genome sequence of Kordiimonadaceae bacterium 6D33.</title>
        <authorList>
            <person name="Liu Y."/>
        </authorList>
    </citation>
    <scope>NUCLEOTIDE SEQUENCE</scope>
    <source>
        <strain evidence="3">6D33</strain>
    </source>
</reference>
<evidence type="ECO:0000256" key="1">
    <source>
        <dbReference type="ARBA" id="ARBA00009617"/>
    </source>
</evidence>
<keyword evidence="2" id="KW-0812">Transmembrane</keyword>
<organism evidence="3 4">
    <name type="scientific">Gimibacter soli</name>
    <dbReference type="NCBI Taxonomy" id="3024400"/>
    <lineage>
        <taxon>Bacteria</taxon>
        <taxon>Pseudomonadati</taxon>
        <taxon>Pseudomonadota</taxon>
        <taxon>Alphaproteobacteria</taxon>
        <taxon>Kordiimonadales</taxon>
        <taxon>Temperatibacteraceae</taxon>
        <taxon>Gimibacter</taxon>
    </lineage>
</organism>
<feature type="transmembrane region" description="Helical" evidence="2">
    <location>
        <begin position="352"/>
        <end position="374"/>
    </location>
</feature>
<dbReference type="PANTHER" id="PTHR11328">
    <property type="entry name" value="MAJOR FACILITATOR SUPERFAMILY DOMAIN-CONTAINING PROTEIN"/>
    <property type="match status" value="1"/>
</dbReference>
<dbReference type="InterPro" id="IPR036259">
    <property type="entry name" value="MFS_trans_sf"/>
</dbReference>
<dbReference type="Gene3D" id="1.20.1250.20">
    <property type="entry name" value="MFS general substrate transporter like domains"/>
    <property type="match status" value="2"/>
</dbReference>
<sequence>MSSPDKSRASLTLAYGLPALILAVPTIPFAVYLPAWFANDLGLGYLAVGTALFAARLFDIVSDPIAGIVSDRMPLLGYRRKGWMVAGVAVAGAALSMLAGSGPGMQPFDLFLWSAILYIGWTFATVPYLAMGADLACSAHDRSRLAGVREAMSLAGMLVALSLPLIVGGEGSVIPRLPGLLLPGALLCIFLFCLLVPEPHGSGTAPPVSAAALKLALAHLPFRRLCTGWLLLAAANAMPAVLFPVFVSDVLKADTGTRDWLIVLYFVAAILFVPAWIAAARRWGKQRILAAGATLTCLVFLFVPLIGEGNILAFAIVCGLTGAALGAEMVLPPSILADIAHESGTHMKSNTAFLFALWSMTSKIALAVGVAVAFGGMAFAENILDPGSLPLATAMLYALVPAILKLTAMPFLLATGKAAPN</sequence>
<comment type="similarity">
    <text evidence="1">Belongs to the sodium:galactoside symporter (TC 2.A.2) family.</text>
</comment>
<dbReference type="InterPro" id="IPR039672">
    <property type="entry name" value="MFS_2"/>
</dbReference>
<dbReference type="SUPFAM" id="SSF103473">
    <property type="entry name" value="MFS general substrate transporter"/>
    <property type="match status" value="1"/>
</dbReference>
<feature type="transmembrane region" description="Helical" evidence="2">
    <location>
        <begin position="288"/>
        <end position="306"/>
    </location>
</feature>
<dbReference type="KEGG" id="gso:PH603_12480"/>
<feature type="transmembrane region" description="Helical" evidence="2">
    <location>
        <begin position="151"/>
        <end position="168"/>
    </location>
</feature>
<dbReference type="PANTHER" id="PTHR11328:SF28">
    <property type="entry name" value="MAJOR FACILITATOR SUPERFAMILY DOMAIN-CONTAINING PROTEIN 12"/>
    <property type="match status" value="1"/>
</dbReference>
<dbReference type="GO" id="GO:0005886">
    <property type="term" value="C:plasma membrane"/>
    <property type="evidence" value="ECO:0007669"/>
    <property type="project" value="TreeGrafter"/>
</dbReference>
<evidence type="ECO:0000256" key="2">
    <source>
        <dbReference type="SAM" id="Phobius"/>
    </source>
</evidence>
<keyword evidence="2" id="KW-0472">Membrane</keyword>
<feature type="transmembrane region" description="Helical" evidence="2">
    <location>
        <begin position="312"/>
        <end position="331"/>
    </location>
</feature>
<name>A0AAF0BJQ0_9PROT</name>
<feature type="transmembrane region" description="Helical" evidence="2">
    <location>
        <begin position="111"/>
        <end position="130"/>
    </location>
</feature>
<feature type="transmembrane region" description="Helical" evidence="2">
    <location>
        <begin position="394"/>
        <end position="414"/>
    </location>
</feature>
<feature type="transmembrane region" description="Helical" evidence="2">
    <location>
        <begin position="12"/>
        <end position="37"/>
    </location>
</feature>
<dbReference type="RefSeq" id="WP_289502866.1">
    <property type="nucleotide sequence ID" value="NZ_CP116805.1"/>
</dbReference>
<dbReference type="EMBL" id="CP116805">
    <property type="protein sequence ID" value="WCL53354.1"/>
    <property type="molecule type" value="Genomic_DNA"/>
</dbReference>
<protein>
    <submittedName>
        <fullName evidence="3">MFS transporter</fullName>
    </submittedName>
</protein>